<dbReference type="RefSeq" id="WP_120192804.1">
    <property type="nucleotide sequence ID" value="NZ_RAPK01000008.1"/>
</dbReference>
<dbReference type="AlphaFoldDB" id="A0A419V490"/>
<dbReference type="GO" id="GO:0003677">
    <property type="term" value="F:DNA binding"/>
    <property type="evidence" value="ECO:0007669"/>
    <property type="project" value="UniProtKB-KW"/>
</dbReference>
<dbReference type="InterPro" id="IPR011991">
    <property type="entry name" value="ArsR-like_HTH"/>
</dbReference>
<dbReference type="Proteomes" id="UP000285120">
    <property type="component" value="Unassembled WGS sequence"/>
</dbReference>
<dbReference type="PRINTS" id="PR00598">
    <property type="entry name" value="HTHMARR"/>
</dbReference>
<keyword evidence="1" id="KW-0805">Transcription regulation</keyword>
<comment type="caution">
    <text evidence="5">The sequence shown here is derived from an EMBL/GenBank/DDBJ whole genome shotgun (WGS) entry which is preliminary data.</text>
</comment>
<evidence type="ECO:0000256" key="1">
    <source>
        <dbReference type="ARBA" id="ARBA00023015"/>
    </source>
</evidence>
<evidence type="ECO:0000256" key="2">
    <source>
        <dbReference type="ARBA" id="ARBA00023125"/>
    </source>
</evidence>
<dbReference type="Pfam" id="PF01047">
    <property type="entry name" value="MarR"/>
    <property type="match status" value="1"/>
</dbReference>
<dbReference type="SUPFAM" id="SSF46785">
    <property type="entry name" value="Winged helix' DNA-binding domain"/>
    <property type="match status" value="1"/>
</dbReference>
<dbReference type="InterPro" id="IPR036390">
    <property type="entry name" value="WH_DNA-bd_sf"/>
</dbReference>
<evidence type="ECO:0000313" key="6">
    <source>
        <dbReference type="Proteomes" id="UP000285120"/>
    </source>
</evidence>
<evidence type="ECO:0000259" key="4">
    <source>
        <dbReference type="PROSITE" id="PS50995"/>
    </source>
</evidence>
<sequence>MSIKKKLTKKQKQLGLLLWFRLSRFYNESVHRSNAYLKTYGLTTSQFDVLAQVGAHQPLSQQELAEKLFVTKGNITHMLRKMEDMGYIQREQKWRTKTITLTEAGNTLYKQSVPNQEHFQAMQFQVLSEKEQQQLLHLLKKIQKQSIPYKEENQ</sequence>
<dbReference type="EMBL" id="RAPK01000008">
    <property type="protein sequence ID" value="RKD73325.1"/>
    <property type="molecule type" value="Genomic_DNA"/>
</dbReference>
<organism evidence="5 6">
    <name type="scientific">Sinobaca qinghaiensis</name>
    <dbReference type="NCBI Taxonomy" id="342944"/>
    <lineage>
        <taxon>Bacteria</taxon>
        <taxon>Bacillati</taxon>
        <taxon>Bacillota</taxon>
        <taxon>Bacilli</taxon>
        <taxon>Bacillales</taxon>
        <taxon>Sporolactobacillaceae</taxon>
        <taxon>Sinobaca</taxon>
    </lineage>
</organism>
<dbReference type="PROSITE" id="PS50995">
    <property type="entry name" value="HTH_MARR_2"/>
    <property type="match status" value="1"/>
</dbReference>
<accession>A0A419V490</accession>
<dbReference type="InterPro" id="IPR036388">
    <property type="entry name" value="WH-like_DNA-bd_sf"/>
</dbReference>
<gene>
    <name evidence="5" type="ORF">ATL39_1617</name>
</gene>
<evidence type="ECO:0000256" key="3">
    <source>
        <dbReference type="ARBA" id="ARBA00023163"/>
    </source>
</evidence>
<dbReference type="SMART" id="SM00347">
    <property type="entry name" value="HTH_MARR"/>
    <property type="match status" value="1"/>
</dbReference>
<reference evidence="5 6" key="1">
    <citation type="submission" date="2018-09" db="EMBL/GenBank/DDBJ databases">
        <title>Genomic Encyclopedia of Archaeal and Bacterial Type Strains, Phase II (KMG-II): from individual species to whole genera.</title>
        <authorList>
            <person name="Goeker M."/>
        </authorList>
    </citation>
    <scope>NUCLEOTIDE SEQUENCE [LARGE SCALE GENOMIC DNA]</scope>
    <source>
        <strain evidence="5 6">DSM 17008</strain>
    </source>
</reference>
<dbReference type="CDD" id="cd00090">
    <property type="entry name" value="HTH_ARSR"/>
    <property type="match status" value="1"/>
</dbReference>
<keyword evidence="2 5" id="KW-0238">DNA-binding</keyword>
<keyword evidence="6" id="KW-1185">Reference proteome</keyword>
<name>A0A419V490_9BACL</name>
<dbReference type="InterPro" id="IPR000835">
    <property type="entry name" value="HTH_MarR-typ"/>
</dbReference>
<dbReference type="PANTHER" id="PTHR42756:SF1">
    <property type="entry name" value="TRANSCRIPTIONAL REPRESSOR OF EMRAB OPERON"/>
    <property type="match status" value="1"/>
</dbReference>
<feature type="domain" description="HTH marR-type" evidence="4">
    <location>
        <begin position="1"/>
        <end position="144"/>
    </location>
</feature>
<proteinExistence type="predicted"/>
<dbReference type="GO" id="GO:0003700">
    <property type="term" value="F:DNA-binding transcription factor activity"/>
    <property type="evidence" value="ECO:0007669"/>
    <property type="project" value="InterPro"/>
</dbReference>
<dbReference type="OrthoDB" id="158803at2"/>
<protein>
    <submittedName>
        <fullName evidence="5">DNA-binding MarR family transcriptional regulator</fullName>
    </submittedName>
</protein>
<dbReference type="PANTHER" id="PTHR42756">
    <property type="entry name" value="TRANSCRIPTIONAL REGULATOR, MARR"/>
    <property type="match status" value="1"/>
</dbReference>
<dbReference type="Gene3D" id="1.10.10.10">
    <property type="entry name" value="Winged helix-like DNA-binding domain superfamily/Winged helix DNA-binding domain"/>
    <property type="match status" value="1"/>
</dbReference>
<evidence type="ECO:0000313" key="5">
    <source>
        <dbReference type="EMBL" id="RKD73325.1"/>
    </source>
</evidence>
<keyword evidence="3" id="KW-0804">Transcription</keyword>